<dbReference type="SMART" id="SM00448">
    <property type="entry name" value="REC"/>
    <property type="match status" value="1"/>
</dbReference>
<evidence type="ECO:0000259" key="9">
    <source>
        <dbReference type="PROSITE" id="PS51755"/>
    </source>
</evidence>
<evidence type="ECO:0000256" key="4">
    <source>
        <dbReference type="ARBA" id="ARBA00023125"/>
    </source>
</evidence>
<dbReference type="RefSeq" id="WP_089068801.1">
    <property type="nucleotide sequence ID" value="NZ_CP022358.1"/>
</dbReference>
<dbReference type="CDD" id="cd17624">
    <property type="entry name" value="REC_OmpR_PmrA-like"/>
    <property type="match status" value="1"/>
</dbReference>
<dbReference type="SUPFAM" id="SSF52172">
    <property type="entry name" value="CheY-like"/>
    <property type="match status" value="1"/>
</dbReference>
<dbReference type="Gene3D" id="3.40.50.2300">
    <property type="match status" value="1"/>
</dbReference>
<evidence type="ECO:0000256" key="5">
    <source>
        <dbReference type="ARBA" id="ARBA00023163"/>
    </source>
</evidence>
<evidence type="ECO:0000313" key="11">
    <source>
        <dbReference type="Proteomes" id="UP000198367"/>
    </source>
</evidence>
<dbReference type="GO" id="GO:0000976">
    <property type="term" value="F:transcription cis-regulatory region binding"/>
    <property type="evidence" value="ECO:0007669"/>
    <property type="project" value="TreeGrafter"/>
</dbReference>
<dbReference type="FunFam" id="1.10.10.10:FF:000058">
    <property type="entry name" value="DNA-binding response OmpR family regulator"/>
    <property type="match status" value="1"/>
</dbReference>
<dbReference type="InterPro" id="IPR011006">
    <property type="entry name" value="CheY-like_superfamily"/>
</dbReference>
<feature type="domain" description="OmpR/PhoB-type" evidence="9">
    <location>
        <begin position="122"/>
        <end position="219"/>
    </location>
</feature>
<name>A0A220US46_9GAMM</name>
<dbReference type="KEGG" id="sbj:CF168_20225"/>
<feature type="domain" description="Response regulatory" evidence="8">
    <location>
        <begin position="2"/>
        <end position="116"/>
    </location>
</feature>
<sequence length="225" mass="25398">MLILLVEDNRLLSSNIIQYLELSGIECDYAFNLAQADMLISRQQFDAIILDLNLPDGDGIKACERWKAQCITSPVIMLTARSSLKERLSGFAVGADDYLVKPFAMEELVARLKVVAQRRPAPQRLTIGDLEIDFGNHLVYRQGLLLTLSKTGWQILALLARRSPETVSREEIERLIWPDSIPDSDSLRSHVHLLRRVLDKPFEHQLLHTIRGVGLSLRDVTDASS</sequence>
<gene>
    <name evidence="10" type="ORF">CF168_20225</name>
</gene>
<dbReference type="SMART" id="SM00862">
    <property type="entry name" value="Trans_reg_C"/>
    <property type="match status" value="1"/>
</dbReference>
<reference evidence="10 11" key="1">
    <citation type="submission" date="2017-07" db="EMBL/GenBank/DDBJ databases">
        <title>Phenotypical and genomic characterization of a clinical isolate of Shewanella bicestrii sp. nov. producing an extended-spectrum beta-lactamase and a new oxacillinase variant.</title>
        <authorList>
            <person name="Jousset A.B."/>
            <person name="Bonnin R.A."/>
            <person name="Girlich D."/>
            <person name="Dabos L."/>
            <person name="Potron A."/>
            <person name="Dortet L."/>
            <person name="Glaser P."/>
            <person name="Naas T."/>
        </authorList>
    </citation>
    <scope>NUCLEOTIDE SEQUENCE [LARGE SCALE GENOMIC DNA]</scope>
    <source>
        <strain evidence="10 11">JAB-1</strain>
    </source>
</reference>
<keyword evidence="5" id="KW-0804">Transcription</keyword>
<dbReference type="InterPro" id="IPR036388">
    <property type="entry name" value="WH-like_DNA-bd_sf"/>
</dbReference>
<dbReference type="InterPro" id="IPR001789">
    <property type="entry name" value="Sig_transdc_resp-reg_receiver"/>
</dbReference>
<keyword evidence="1 6" id="KW-0597">Phosphoprotein</keyword>
<dbReference type="PROSITE" id="PS50110">
    <property type="entry name" value="RESPONSE_REGULATORY"/>
    <property type="match status" value="1"/>
</dbReference>
<dbReference type="AlphaFoldDB" id="A0A220US46"/>
<keyword evidence="3" id="KW-0805">Transcription regulation</keyword>
<accession>A0A220US46</accession>
<dbReference type="Proteomes" id="UP000198367">
    <property type="component" value="Chromosome"/>
</dbReference>
<proteinExistence type="predicted"/>
<dbReference type="Gene3D" id="1.10.10.10">
    <property type="entry name" value="Winged helix-like DNA-binding domain superfamily/Winged helix DNA-binding domain"/>
    <property type="match status" value="1"/>
</dbReference>
<dbReference type="CDD" id="cd00383">
    <property type="entry name" value="trans_reg_C"/>
    <property type="match status" value="1"/>
</dbReference>
<evidence type="ECO:0000256" key="2">
    <source>
        <dbReference type="ARBA" id="ARBA00023012"/>
    </source>
</evidence>
<dbReference type="PANTHER" id="PTHR48111">
    <property type="entry name" value="REGULATOR OF RPOS"/>
    <property type="match status" value="1"/>
</dbReference>
<evidence type="ECO:0000256" key="3">
    <source>
        <dbReference type="ARBA" id="ARBA00023015"/>
    </source>
</evidence>
<dbReference type="GO" id="GO:0000156">
    <property type="term" value="F:phosphorelay response regulator activity"/>
    <property type="evidence" value="ECO:0007669"/>
    <property type="project" value="TreeGrafter"/>
</dbReference>
<feature type="DNA-binding region" description="OmpR/PhoB-type" evidence="7">
    <location>
        <begin position="122"/>
        <end position="219"/>
    </location>
</feature>
<dbReference type="GO" id="GO:0032993">
    <property type="term" value="C:protein-DNA complex"/>
    <property type="evidence" value="ECO:0007669"/>
    <property type="project" value="TreeGrafter"/>
</dbReference>
<keyword evidence="2" id="KW-0902">Two-component regulatory system</keyword>
<protein>
    <submittedName>
        <fullName evidence="10">Two-component system response regulator</fullName>
    </submittedName>
</protein>
<dbReference type="GO" id="GO:0006355">
    <property type="term" value="P:regulation of DNA-templated transcription"/>
    <property type="evidence" value="ECO:0007669"/>
    <property type="project" value="InterPro"/>
</dbReference>
<dbReference type="PANTHER" id="PTHR48111:SF22">
    <property type="entry name" value="REGULATOR OF RPOS"/>
    <property type="match status" value="1"/>
</dbReference>
<keyword evidence="4 7" id="KW-0238">DNA-binding</keyword>
<evidence type="ECO:0000313" key="10">
    <source>
        <dbReference type="EMBL" id="ASK71017.1"/>
    </source>
</evidence>
<evidence type="ECO:0000259" key="8">
    <source>
        <dbReference type="PROSITE" id="PS50110"/>
    </source>
</evidence>
<evidence type="ECO:0000256" key="1">
    <source>
        <dbReference type="ARBA" id="ARBA00022553"/>
    </source>
</evidence>
<dbReference type="SUPFAM" id="SSF46894">
    <property type="entry name" value="C-terminal effector domain of the bipartite response regulators"/>
    <property type="match status" value="1"/>
</dbReference>
<organism evidence="10 11">
    <name type="scientific">Shewanella bicestrii</name>
    <dbReference type="NCBI Taxonomy" id="2018305"/>
    <lineage>
        <taxon>Bacteria</taxon>
        <taxon>Pseudomonadati</taxon>
        <taxon>Pseudomonadota</taxon>
        <taxon>Gammaproteobacteria</taxon>
        <taxon>Alteromonadales</taxon>
        <taxon>Shewanellaceae</taxon>
        <taxon>Shewanella</taxon>
    </lineage>
</organism>
<dbReference type="PROSITE" id="PS51755">
    <property type="entry name" value="OMPR_PHOB"/>
    <property type="match status" value="1"/>
</dbReference>
<dbReference type="GO" id="GO:0005829">
    <property type="term" value="C:cytosol"/>
    <property type="evidence" value="ECO:0007669"/>
    <property type="project" value="TreeGrafter"/>
</dbReference>
<dbReference type="InterPro" id="IPR001867">
    <property type="entry name" value="OmpR/PhoB-type_DNA-bd"/>
</dbReference>
<evidence type="ECO:0000256" key="6">
    <source>
        <dbReference type="PROSITE-ProRule" id="PRU00169"/>
    </source>
</evidence>
<dbReference type="Pfam" id="PF00486">
    <property type="entry name" value="Trans_reg_C"/>
    <property type="match status" value="1"/>
</dbReference>
<feature type="modified residue" description="4-aspartylphosphate" evidence="6">
    <location>
        <position position="51"/>
    </location>
</feature>
<dbReference type="InterPro" id="IPR039420">
    <property type="entry name" value="WalR-like"/>
</dbReference>
<dbReference type="Pfam" id="PF00072">
    <property type="entry name" value="Response_reg"/>
    <property type="match status" value="1"/>
</dbReference>
<evidence type="ECO:0000256" key="7">
    <source>
        <dbReference type="PROSITE-ProRule" id="PRU01091"/>
    </source>
</evidence>
<dbReference type="EMBL" id="CP022358">
    <property type="protein sequence ID" value="ASK71017.1"/>
    <property type="molecule type" value="Genomic_DNA"/>
</dbReference>
<dbReference type="InterPro" id="IPR016032">
    <property type="entry name" value="Sig_transdc_resp-reg_C-effctor"/>
</dbReference>
<keyword evidence="11" id="KW-1185">Reference proteome</keyword>
<dbReference type="Gene3D" id="6.10.250.690">
    <property type="match status" value="1"/>
</dbReference>